<proteinExistence type="predicted"/>
<keyword evidence="2" id="KW-1185">Reference proteome</keyword>
<comment type="caution">
    <text evidence="1">The sequence shown here is derived from an EMBL/GenBank/DDBJ whole genome shotgun (WGS) entry which is preliminary data.</text>
</comment>
<dbReference type="Proteomes" id="UP000320176">
    <property type="component" value="Unassembled WGS sequence"/>
</dbReference>
<protein>
    <submittedName>
        <fullName evidence="1">Uncharacterized protein</fullName>
    </submittedName>
</protein>
<name>A0A5C6B219_9BACT</name>
<dbReference type="OrthoDB" id="263621at2"/>
<reference evidence="1 2" key="1">
    <citation type="submission" date="2019-02" db="EMBL/GenBank/DDBJ databases">
        <title>Deep-cultivation of Planctomycetes and their phenomic and genomic characterization uncovers novel biology.</title>
        <authorList>
            <person name="Wiegand S."/>
            <person name="Jogler M."/>
            <person name="Boedeker C."/>
            <person name="Pinto D."/>
            <person name="Vollmers J."/>
            <person name="Rivas-Marin E."/>
            <person name="Kohn T."/>
            <person name="Peeters S.H."/>
            <person name="Heuer A."/>
            <person name="Rast P."/>
            <person name="Oberbeckmann S."/>
            <person name="Bunk B."/>
            <person name="Jeske O."/>
            <person name="Meyerdierks A."/>
            <person name="Storesund J.E."/>
            <person name="Kallscheuer N."/>
            <person name="Luecker S."/>
            <person name="Lage O.M."/>
            <person name="Pohl T."/>
            <person name="Merkel B.J."/>
            <person name="Hornburger P."/>
            <person name="Mueller R.-W."/>
            <person name="Bruemmer F."/>
            <person name="Labrenz M."/>
            <person name="Spormann A.M."/>
            <person name="Op Den Camp H."/>
            <person name="Overmann J."/>
            <person name="Amann R."/>
            <person name="Jetten M.S.M."/>
            <person name="Mascher T."/>
            <person name="Medema M.H."/>
            <person name="Devos D.P."/>
            <person name="Kaster A.-K."/>
            <person name="Ovreas L."/>
            <person name="Rohde M."/>
            <person name="Galperin M.Y."/>
            <person name="Jogler C."/>
        </authorList>
    </citation>
    <scope>NUCLEOTIDE SEQUENCE [LARGE SCALE GENOMIC DNA]</scope>
    <source>
        <strain evidence="1 2">Pla52n</strain>
    </source>
</reference>
<dbReference type="AlphaFoldDB" id="A0A5C6B219"/>
<dbReference type="EMBL" id="SJPN01000002">
    <property type="protein sequence ID" value="TWU05462.1"/>
    <property type="molecule type" value="Genomic_DNA"/>
</dbReference>
<sequence length="306" mass="33559">MNRHALPILVTLVWFSQVVAQFQGGDTGVGYIDSSIVRNQIRFRYDSAYDSPTPYRAEFLYPKSSAPIGGVADPNAPGPPLPETGIDFQEFRFYAESLLVDDLISGFIEVPFRLINPDVNENAAGISDIQLGLKAALLTSDQEYLTFQFRTSFPTGDGSKGLGTETVRLEPGLLFLKRLSSGTLIEGEVRDIIPIGGTNWAGNVLRYGVGVSQPWFFNESYRFSPVVETVAWSVLGGRVGKGINTPLERVEDANTTIANIKVGARLDLLSSSHGDGWHSIYLGYGRALTGAQWYDDVIRAEIRLAF</sequence>
<dbReference type="RefSeq" id="WP_146518718.1">
    <property type="nucleotide sequence ID" value="NZ_CP151726.1"/>
</dbReference>
<accession>A0A5C6B219</accession>
<organism evidence="1 2">
    <name type="scientific">Stieleria varia</name>
    <dbReference type="NCBI Taxonomy" id="2528005"/>
    <lineage>
        <taxon>Bacteria</taxon>
        <taxon>Pseudomonadati</taxon>
        <taxon>Planctomycetota</taxon>
        <taxon>Planctomycetia</taxon>
        <taxon>Pirellulales</taxon>
        <taxon>Pirellulaceae</taxon>
        <taxon>Stieleria</taxon>
    </lineage>
</organism>
<evidence type="ECO:0000313" key="2">
    <source>
        <dbReference type="Proteomes" id="UP000320176"/>
    </source>
</evidence>
<gene>
    <name evidence="1" type="ORF">Pla52n_11740</name>
</gene>
<evidence type="ECO:0000313" key="1">
    <source>
        <dbReference type="EMBL" id="TWU05462.1"/>
    </source>
</evidence>